<name>A0ACB9L0J7_9MYRT</name>
<accession>A0ACB9L0J7</accession>
<evidence type="ECO:0000313" key="2">
    <source>
        <dbReference type="Proteomes" id="UP001057402"/>
    </source>
</evidence>
<dbReference type="EMBL" id="CM042891">
    <property type="protein sequence ID" value="KAI4303222.1"/>
    <property type="molecule type" value="Genomic_DNA"/>
</dbReference>
<dbReference type="Proteomes" id="UP001057402">
    <property type="component" value="Chromosome 12"/>
</dbReference>
<proteinExistence type="predicted"/>
<organism evidence="1 2">
    <name type="scientific">Melastoma candidum</name>
    <dbReference type="NCBI Taxonomy" id="119954"/>
    <lineage>
        <taxon>Eukaryota</taxon>
        <taxon>Viridiplantae</taxon>
        <taxon>Streptophyta</taxon>
        <taxon>Embryophyta</taxon>
        <taxon>Tracheophyta</taxon>
        <taxon>Spermatophyta</taxon>
        <taxon>Magnoliopsida</taxon>
        <taxon>eudicotyledons</taxon>
        <taxon>Gunneridae</taxon>
        <taxon>Pentapetalae</taxon>
        <taxon>rosids</taxon>
        <taxon>malvids</taxon>
        <taxon>Myrtales</taxon>
        <taxon>Melastomataceae</taxon>
        <taxon>Melastomatoideae</taxon>
        <taxon>Melastomateae</taxon>
        <taxon>Melastoma</taxon>
    </lineage>
</organism>
<keyword evidence="2" id="KW-1185">Reference proteome</keyword>
<sequence length="560" mass="62808">MDDPMNPGRRTCVVIGGRGFVGRWLVFRLLNSRGWIVRVADSLPSPQLDPSAELDSLLHRAVSSGLASYHHVDLLRRSSIFDAIEGSQVVFYTDLADLSHRDLYGTYQIIVQGAKNVVTVCRECKVKQLIYNSSADVVFDGSQDLVDEDESLSYPSKYQDTLSDLRAQAEATILLANDVDGLLTCSLRPSIIFGPGDDQYVPLLVKGARAGLTKFIIGDGENMSDFTYVENVAHANIFAEEALRTKMVSVAGKAFFITNNEPVKFWEFVTLILEGLGYERPSVRLPIKMIRYILLLHEWMSEKCGILKGIHCLSAHQIVHLASRTRTFDCYAARKRLGYSPAIPLTDSISRTVDSFGHLSRYSAYLDASDFPECSKAEKILGRGKIAKILLWRDEKTTFACFVISVLLFYWFFMSGRSFVSSMASLLLIVTAVLFAYVSLPLTQSGFALPQVNLNFSKADESLLRDSCRSILLFWNDGARITRELAKGEDWNTFCKVVFSLYSLKIILIHYVAFTAGVVLVSLFTFFLIYEQYESEIDAMAVSLICGARNLKWLLKNFPI</sequence>
<evidence type="ECO:0000313" key="1">
    <source>
        <dbReference type="EMBL" id="KAI4303222.1"/>
    </source>
</evidence>
<reference evidence="2" key="1">
    <citation type="journal article" date="2023" name="Front. Plant Sci.">
        <title>Chromosomal-level genome assembly of Melastoma candidum provides insights into trichome evolution.</title>
        <authorList>
            <person name="Zhong Y."/>
            <person name="Wu W."/>
            <person name="Sun C."/>
            <person name="Zou P."/>
            <person name="Liu Y."/>
            <person name="Dai S."/>
            <person name="Zhou R."/>
        </authorList>
    </citation>
    <scope>NUCLEOTIDE SEQUENCE [LARGE SCALE GENOMIC DNA]</scope>
</reference>
<protein>
    <submittedName>
        <fullName evidence="1">Uncharacterized protein</fullName>
    </submittedName>
</protein>
<gene>
    <name evidence="1" type="ORF">MLD38_038878</name>
</gene>
<comment type="caution">
    <text evidence="1">The sequence shown here is derived from an EMBL/GenBank/DDBJ whole genome shotgun (WGS) entry which is preliminary data.</text>
</comment>